<dbReference type="Gene3D" id="3.10.20.90">
    <property type="entry name" value="Phosphatidylinositol 3-kinase Catalytic Subunit, Chain A, domain 1"/>
    <property type="match status" value="1"/>
</dbReference>
<dbReference type="SUPFAM" id="SSF54236">
    <property type="entry name" value="Ubiquitin-like"/>
    <property type="match status" value="1"/>
</dbReference>
<dbReference type="Proteomes" id="UP001497482">
    <property type="component" value="Chromosome 2"/>
</dbReference>
<protein>
    <recommendedName>
        <fullName evidence="1">FERM domain-containing protein</fullName>
    </recommendedName>
</protein>
<evidence type="ECO:0000313" key="3">
    <source>
        <dbReference type="Proteomes" id="UP001497482"/>
    </source>
</evidence>
<evidence type="ECO:0000259" key="1">
    <source>
        <dbReference type="PROSITE" id="PS50057"/>
    </source>
</evidence>
<dbReference type="GO" id="GO:0005912">
    <property type="term" value="C:adherens junction"/>
    <property type="evidence" value="ECO:0007669"/>
    <property type="project" value="TreeGrafter"/>
</dbReference>
<dbReference type="PANTHER" id="PTHR46079">
    <property type="entry name" value="FERM DOMAIN-CONTAINING PROTEIN 4"/>
    <property type="match status" value="1"/>
</dbReference>
<dbReference type="Pfam" id="PF09379">
    <property type="entry name" value="FERM_N"/>
    <property type="match status" value="1"/>
</dbReference>
<name>A0AAV2KVG3_KNICA</name>
<gene>
    <name evidence="2" type="ORF">KC01_LOCUS21463</name>
</gene>
<dbReference type="AlphaFoldDB" id="A0AAV2KVG3"/>
<dbReference type="InterPro" id="IPR000299">
    <property type="entry name" value="FERM_domain"/>
</dbReference>
<dbReference type="EMBL" id="OZ035824">
    <property type="protein sequence ID" value="CAL1592181.1"/>
    <property type="molecule type" value="Genomic_DNA"/>
</dbReference>
<feature type="domain" description="FERM" evidence="1">
    <location>
        <begin position="5"/>
        <end position="118"/>
    </location>
</feature>
<dbReference type="PROSITE" id="PS50057">
    <property type="entry name" value="FERM_3"/>
    <property type="match status" value="1"/>
</dbReference>
<dbReference type="InterPro" id="IPR047176">
    <property type="entry name" value="FRMD4A/B"/>
</dbReference>
<accession>A0AAV2KVG3</accession>
<dbReference type="FunFam" id="3.10.20.90:FF:000019">
    <property type="entry name" value="FERM domain containing 4A"/>
    <property type="match status" value="1"/>
</dbReference>
<dbReference type="GO" id="GO:0005923">
    <property type="term" value="C:bicellular tight junction"/>
    <property type="evidence" value="ECO:0007669"/>
    <property type="project" value="TreeGrafter"/>
</dbReference>
<dbReference type="GO" id="GO:0090162">
    <property type="term" value="P:establishment of epithelial cell polarity"/>
    <property type="evidence" value="ECO:0007669"/>
    <property type="project" value="InterPro"/>
</dbReference>
<dbReference type="InterPro" id="IPR029071">
    <property type="entry name" value="Ubiquitin-like_domsf"/>
</dbReference>
<keyword evidence="3" id="KW-1185">Reference proteome</keyword>
<evidence type="ECO:0000313" key="2">
    <source>
        <dbReference type="EMBL" id="CAL1592181.1"/>
    </source>
</evidence>
<dbReference type="PANTHER" id="PTHR46079:SF3">
    <property type="entry name" value="FERM DOMAIN-CONTAINING PROTEIN 4A"/>
    <property type="match status" value="1"/>
</dbReference>
<sequence length="118" mass="13644">MTEGRRCQVHLLDDRKLELLVQPKLMAKDLLDLVASHFNLKEKEYFGIAYVDETSHFSWLQLDRRVLEHEFPKKSGPIVLYFCVSTPHPSISATDHYSYLERTKGRAERPALSNAEIG</sequence>
<organism evidence="2 3">
    <name type="scientific">Knipowitschia caucasica</name>
    <name type="common">Caucasian dwarf goby</name>
    <name type="synonym">Pomatoschistus caucasicus</name>
    <dbReference type="NCBI Taxonomy" id="637954"/>
    <lineage>
        <taxon>Eukaryota</taxon>
        <taxon>Metazoa</taxon>
        <taxon>Chordata</taxon>
        <taxon>Craniata</taxon>
        <taxon>Vertebrata</taxon>
        <taxon>Euteleostomi</taxon>
        <taxon>Actinopterygii</taxon>
        <taxon>Neopterygii</taxon>
        <taxon>Teleostei</taxon>
        <taxon>Neoteleostei</taxon>
        <taxon>Acanthomorphata</taxon>
        <taxon>Gobiaria</taxon>
        <taxon>Gobiiformes</taxon>
        <taxon>Gobioidei</taxon>
        <taxon>Gobiidae</taxon>
        <taxon>Gobiinae</taxon>
        <taxon>Knipowitschia</taxon>
    </lineage>
</organism>
<dbReference type="InterPro" id="IPR018979">
    <property type="entry name" value="FERM_N"/>
</dbReference>
<reference evidence="2 3" key="1">
    <citation type="submission" date="2024-04" db="EMBL/GenBank/DDBJ databases">
        <authorList>
            <person name="Waldvogel A.-M."/>
            <person name="Schoenle A."/>
        </authorList>
    </citation>
    <scope>NUCLEOTIDE SEQUENCE [LARGE SCALE GENOMIC DNA]</scope>
</reference>
<proteinExistence type="predicted"/>